<keyword evidence="1" id="KW-0175">Coiled coil</keyword>
<name>A0A8H7DML0_9AGAR</name>
<gene>
    <name evidence="2" type="ORF">MSAN_00089200</name>
</gene>
<keyword evidence="3" id="KW-1185">Reference proteome</keyword>
<protein>
    <recommendedName>
        <fullName evidence="4">F-box domain-containing protein</fullName>
    </recommendedName>
</protein>
<dbReference type="OrthoDB" id="3000305at2759"/>
<proteinExistence type="predicted"/>
<evidence type="ECO:0000313" key="2">
    <source>
        <dbReference type="EMBL" id="KAF7376721.1"/>
    </source>
</evidence>
<feature type="coiled-coil region" evidence="1">
    <location>
        <begin position="33"/>
        <end position="60"/>
    </location>
</feature>
<organism evidence="2 3">
    <name type="scientific">Mycena sanguinolenta</name>
    <dbReference type="NCBI Taxonomy" id="230812"/>
    <lineage>
        <taxon>Eukaryota</taxon>
        <taxon>Fungi</taxon>
        <taxon>Dikarya</taxon>
        <taxon>Basidiomycota</taxon>
        <taxon>Agaricomycotina</taxon>
        <taxon>Agaricomycetes</taxon>
        <taxon>Agaricomycetidae</taxon>
        <taxon>Agaricales</taxon>
        <taxon>Marasmiineae</taxon>
        <taxon>Mycenaceae</taxon>
        <taxon>Mycena</taxon>
    </lineage>
</organism>
<dbReference type="Gene3D" id="3.80.10.10">
    <property type="entry name" value="Ribonuclease Inhibitor"/>
    <property type="match status" value="1"/>
</dbReference>
<reference evidence="2" key="1">
    <citation type="submission" date="2020-05" db="EMBL/GenBank/DDBJ databases">
        <title>Mycena genomes resolve the evolution of fungal bioluminescence.</title>
        <authorList>
            <person name="Tsai I.J."/>
        </authorList>
    </citation>
    <scope>NUCLEOTIDE SEQUENCE</scope>
    <source>
        <strain evidence="2">160909Yilan</strain>
    </source>
</reference>
<evidence type="ECO:0000256" key="1">
    <source>
        <dbReference type="SAM" id="Coils"/>
    </source>
</evidence>
<sequence length="534" mass="60299">MNSESVRHTTNYIPSDEEIEDIKLDIVSRSEELVRLDERIRELSAKRDEIQAHIDSQKALISFPRRLPADIVREIFVACLPTSRNAVMSVREAPLVLCRICSAWRTIALSAPTLWASLHVPFQFVMFKKPRILAVEQWLQRSGACPISISVSDMERWKWEWAGEGLPITEREALSDRLRAVDALTMSLCAVAHRWRYATFDTMSVEMAHALTEIQSPLLESFNFTGKSSTFGQLKFVRVPSLRSVSLAIDLDGSQLLDEFVLRLPLIWDQLQHLTLTCGSGISMFTFITLLGRCPRLVSAHVTPIQGSVLHSESLIKSTLPFLTSISSSSYLEPRSLSDLISHVFMPQLRQFNFPACAYDAQDNFYLATLGKRSPLVEDLPIYLPSLTPQSLPETLQSFPSLTRLVVFDDDVAPWPGFDSGGCTLTHLLVALSHIRTCPMLQEIVIYNCSDDHLTKSTLEVFFQQRMKSAHRLQRFEVSFAISIETHFLGLMSEPEIQSYLSQGLHISVLYQHTSWKSSDLPSPWTGLTSPDDV</sequence>
<evidence type="ECO:0008006" key="4">
    <source>
        <dbReference type="Google" id="ProtNLM"/>
    </source>
</evidence>
<dbReference type="InterPro" id="IPR032675">
    <property type="entry name" value="LRR_dom_sf"/>
</dbReference>
<dbReference type="AlphaFoldDB" id="A0A8H7DML0"/>
<dbReference type="SUPFAM" id="SSF52047">
    <property type="entry name" value="RNI-like"/>
    <property type="match status" value="1"/>
</dbReference>
<dbReference type="EMBL" id="JACAZH010000001">
    <property type="protein sequence ID" value="KAF7376721.1"/>
    <property type="molecule type" value="Genomic_DNA"/>
</dbReference>
<accession>A0A8H7DML0</accession>
<evidence type="ECO:0000313" key="3">
    <source>
        <dbReference type="Proteomes" id="UP000623467"/>
    </source>
</evidence>
<comment type="caution">
    <text evidence="2">The sequence shown here is derived from an EMBL/GenBank/DDBJ whole genome shotgun (WGS) entry which is preliminary data.</text>
</comment>
<dbReference type="Proteomes" id="UP000623467">
    <property type="component" value="Unassembled WGS sequence"/>
</dbReference>